<dbReference type="Gene3D" id="1.10.1200.10">
    <property type="entry name" value="ACP-like"/>
    <property type="match status" value="1"/>
</dbReference>
<dbReference type="RefSeq" id="WP_306984794.1">
    <property type="nucleotide sequence ID" value="NZ_JAUSZV010000005.1"/>
</dbReference>
<evidence type="ECO:0000259" key="1">
    <source>
        <dbReference type="PROSITE" id="PS50075"/>
    </source>
</evidence>
<organism evidence="2 3">
    <name type="scientific">Streptomyces canus</name>
    <dbReference type="NCBI Taxonomy" id="58343"/>
    <lineage>
        <taxon>Bacteria</taxon>
        <taxon>Bacillati</taxon>
        <taxon>Actinomycetota</taxon>
        <taxon>Actinomycetes</taxon>
        <taxon>Kitasatosporales</taxon>
        <taxon>Streptomycetaceae</taxon>
        <taxon>Streptomyces</taxon>
        <taxon>Streptomyces aurantiacus group</taxon>
    </lineage>
</organism>
<dbReference type="InterPro" id="IPR036736">
    <property type="entry name" value="ACP-like_sf"/>
</dbReference>
<dbReference type="PROSITE" id="PS50075">
    <property type="entry name" value="CARRIER"/>
    <property type="match status" value="1"/>
</dbReference>
<dbReference type="InterPro" id="IPR009081">
    <property type="entry name" value="PP-bd_ACP"/>
</dbReference>
<gene>
    <name evidence="2" type="ORF">QFZ22_008414</name>
</gene>
<evidence type="ECO:0000313" key="3">
    <source>
        <dbReference type="Proteomes" id="UP001234216"/>
    </source>
</evidence>
<dbReference type="Pfam" id="PF00550">
    <property type="entry name" value="PP-binding"/>
    <property type="match status" value="1"/>
</dbReference>
<name>A0AAW8FRG7_9ACTN</name>
<evidence type="ECO:0000313" key="2">
    <source>
        <dbReference type="EMBL" id="MDQ0912429.1"/>
    </source>
</evidence>
<reference evidence="2" key="1">
    <citation type="submission" date="2023-07" db="EMBL/GenBank/DDBJ databases">
        <title>Comparative genomics of wheat-associated soil bacteria to identify genetic determinants of phenazine resistance.</title>
        <authorList>
            <person name="Mouncey N."/>
        </authorList>
    </citation>
    <scope>NUCLEOTIDE SEQUENCE</scope>
    <source>
        <strain evidence="2">V4I22</strain>
    </source>
</reference>
<sequence length="86" mass="9569">MTARARIEEVVTETLLDILPGLDKDRVRGRAHLRDLGADSVDRVEIIVGLLDRLAIQEPLASFADLPDIDALTDLLHELLDERSGR</sequence>
<feature type="domain" description="Carrier" evidence="1">
    <location>
        <begin position="2"/>
        <end position="80"/>
    </location>
</feature>
<dbReference type="AlphaFoldDB" id="A0AAW8FRG7"/>
<dbReference type="SUPFAM" id="SSF47336">
    <property type="entry name" value="ACP-like"/>
    <property type="match status" value="1"/>
</dbReference>
<accession>A0AAW8FRG7</accession>
<dbReference type="EMBL" id="JAUSZV010000005">
    <property type="protein sequence ID" value="MDQ0912429.1"/>
    <property type="molecule type" value="Genomic_DNA"/>
</dbReference>
<dbReference type="Proteomes" id="UP001234216">
    <property type="component" value="Unassembled WGS sequence"/>
</dbReference>
<comment type="caution">
    <text evidence="2">The sequence shown here is derived from an EMBL/GenBank/DDBJ whole genome shotgun (WGS) entry which is preliminary data.</text>
</comment>
<proteinExistence type="predicted"/>
<protein>
    <submittedName>
        <fullName evidence="2">Polyketide biosynthesis acyl carrier protein</fullName>
    </submittedName>
</protein>